<protein>
    <submittedName>
        <fullName evidence="1">Uncharacterized protein</fullName>
    </submittedName>
</protein>
<reference evidence="1" key="2">
    <citation type="journal article" date="2022" name="New Phytol.">
        <title>Evolutionary transition to the ectomycorrhizal habit in the genomes of a hyperdiverse lineage of mushroom-forming fungi.</title>
        <authorList>
            <person name="Looney B."/>
            <person name="Miyauchi S."/>
            <person name="Morin E."/>
            <person name="Drula E."/>
            <person name="Courty P.E."/>
            <person name="Kohler A."/>
            <person name="Kuo A."/>
            <person name="LaButti K."/>
            <person name="Pangilinan J."/>
            <person name="Lipzen A."/>
            <person name="Riley R."/>
            <person name="Andreopoulos W."/>
            <person name="He G."/>
            <person name="Johnson J."/>
            <person name="Nolan M."/>
            <person name="Tritt A."/>
            <person name="Barry K.W."/>
            <person name="Grigoriev I.V."/>
            <person name="Nagy L.G."/>
            <person name="Hibbett D."/>
            <person name="Henrissat B."/>
            <person name="Matheny P.B."/>
            <person name="Labbe J."/>
            <person name="Martin F.M."/>
        </authorList>
    </citation>
    <scope>NUCLEOTIDE SEQUENCE</scope>
    <source>
        <strain evidence="1">HHB10654</strain>
    </source>
</reference>
<keyword evidence="2" id="KW-1185">Reference proteome</keyword>
<evidence type="ECO:0000313" key="1">
    <source>
        <dbReference type="EMBL" id="KAI0058379.1"/>
    </source>
</evidence>
<dbReference type="Proteomes" id="UP000814140">
    <property type="component" value="Unassembled WGS sequence"/>
</dbReference>
<sequence length="171" mass="18481">MQNFEKHTHLCRGGCDLCSVNARLQPARKQRHPHLAFRSPARTPADKAPIADARYSGRALRPVESAQRDGGGGHGRKLSLRRVQDELTILLRARGHTTPPGSLDTPLSSDVLGSSRSKTAYISHLTPTGSTARLHAPADCLDSIDLTKSSCGNSSNMTGLDQHIKETPRTT</sequence>
<organism evidence="1 2">
    <name type="scientific">Artomyces pyxidatus</name>
    <dbReference type="NCBI Taxonomy" id="48021"/>
    <lineage>
        <taxon>Eukaryota</taxon>
        <taxon>Fungi</taxon>
        <taxon>Dikarya</taxon>
        <taxon>Basidiomycota</taxon>
        <taxon>Agaricomycotina</taxon>
        <taxon>Agaricomycetes</taxon>
        <taxon>Russulales</taxon>
        <taxon>Auriscalpiaceae</taxon>
        <taxon>Artomyces</taxon>
    </lineage>
</organism>
<reference evidence="1" key="1">
    <citation type="submission" date="2021-03" db="EMBL/GenBank/DDBJ databases">
        <authorList>
            <consortium name="DOE Joint Genome Institute"/>
            <person name="Ahrendt S."/>
            <person name="Looney B.P."/>
            <person name="Miyauchi S."/>
            <person name="Morin E."/>
            <person name="Drula E."/>
            <person name="Courty P.E."/>
            <person name="Chicoki N."/>
            <person name="Fauchery L."/>
            <person name="Kohler A."/>
            <person name="Kuo A."/>
            <person name="Labutti K."/>
            <person name="Pangilinan J."/>
            <person name="Lipzen A."/>
            <person name="Riley R."/>
            <person name="Andreopoulos W."/>
            <person name="He G."/>
            <person name="Johnson J."/>
            <person name="Barry K.W."/>
            <person name="Grigoriev I.V."/>
            <person name="Nagy L."/>
            <person name="Hibbett D."/>
            <person name="Henrissat B."/>
            <person name="Matheny P.B."/>
            <person name="Labbe J."/>
            <person name="Martin F."/>
        </authorList>
    </citation>
    <scope>NUCLEOTIDE SEQUENCE</scope>
    <source>
        <strain evidence="1">HHB10654</strain>
    </source>
</reference>
<evidence type="ECO:0000313" key="2">
    <source>
        <dbReference type="Proteomes" id="UP000814140"/>
    </source>
</evidence>
<accession>A0ACB8SPS6</accession>
<dbReference type="EMBL" id="MU277236">
    <property type="protein sequence ID" value="KAI0058379.1"/>
    <property type="molecule type" value="Genomic_DNA"/>
</dbReference>
<proteinExistence type="predicted"/>
<name>A0ACB8SPS6_9AGAM</name>
<comment type="caution">
    <text evidence="1">The sequence shown here is derived from an EMBL/GenBank/DDBJ whole genome shotgun (WGS) entry which is preliminary data.</text>
</comment>
<gene>
    <name evidence="1" type="ORF">BV25DRAFT_1287806</name>
</gene>